<proteinExistence type="predicted"/>
<keyword evidence="1" id="KW-0472">Membrane</keyword>
<organism evidence="2 3">
    <name type="scientific">Musa balbisiana</name>
    <name type="common">Banana</name>
    <dbReference type="NCBI Taxonomy" id="52838"/>
    <lineage>
        <taxon>Eukaryota</taxon>
        <taxon>Viridiplantae</taxon>
        <taxon>Streptophyta</taxon>
        <taxon>Embryophyta</taxon>
        <taxon>Tracheophyta</taxon>
        <taxon>Spermatophyta</taxon>
        <taxon>Magnoliopsida</taxon>
        <taxon>Liliopsida</taxon>
        <taxon>Zingiberales</taxon>
        <taxon>Musaceae</taxon>
        <taxon>Musa</taxon>
    </lineage>
</organism>
<evidence type="ECO:0000313" key="2">
    <source>
        <dbReference type="EMBL" id="THU68741.1"/>
    </source>
</evidence>
<accession>A0A4S8K1X5</accession>
<name>A0A4S8K1X5_MUSBA</name>
<keyword evidence="1" id="KW-1133">Transmembrane helix</keyword>
<gene>
    <name evidence="2" type="ORF">C4D60_Mb08t07050</name>
</gene>
<feature type="transmembrane region" description="Helical" evidence="1">
    <location>
        <begin position="34"/>
        <end position="56"/>
    </location>
</feature>
<keyword evidence="1" id="KW-0812">Transmembrane</keyword>
<protein>
    <submittedName>
        <fullName evidence="2">Uncharacterized protein</fullName>
    </submittedName>
</protein>
<evidence type="ECO:0000256" key="1">
    <source>
        <dbReference type="SAM" id="Phobius"/>
    </source>
</evidence>
<comment type="caution">
    <text evidence="2">The sequence shown here is derived from an EMBL/GenBank/DDBJ whole genome shotgun (WGS) entry which is preliminary data.</text>
</comment>
<sequence>MQFLNASSQRRAAMRIGCMQKSHKKKTTTYLKRYIIFISLRAFITLFIAVLFSSFLRPREGGDRIRKGRFLFLPLSRPLGKSVG</sequence>
<keyword evidence="3" id="KW-1185">Reference proteome</keyword>
<evidence type="ECO:0000313" key="3">
    <source>
        <dbReference type="Proteomes" id="UP000317650"/>
    </source>
</evidence>
<dbReference type="Proteomes" id="UP000317650">
    <property type="component" value="Chromosome 8"/>
</dbReference>
<dbReference type="EMBL" id="PYDT01000002">
    <property type="protein sequence ID" value="THU68741.1"/>
    <property type="molecule type" value="Genomic_DNA"/>
</dbReference>
<dbReference type="AlphaFoldDB" id="A0A4S8K1X5"/>
<reference evidence="2 3" key="1">
    <citation type="journal article" date="2019" name="Nat. Plants">
        <title>Genome sequencing of Musa balbisiana reveals subgenome evolution and function divergence in polyploid bananas.</title>
        <authorList>
            <person name="Yao X."/>
        </authorList>
    </citation>
    <scope>NUCLEOTIDE SEQUENCE [LARGE SCALE GENOMIC DNA]</scope>
    <source>
        <strain evidence="3">cv. DH-PKW</strain>
        <tissue evidence="2">Leaves</tissue>
    </source>
</reference>